<comment type="caution">
    <text evidence="3">The sequence shown here is derived from an EMBL/GenBank/DDBJ whole genome shotgun (WGS) entry which is preliminary data.</text>
</comment>
<dbReference type="PANTHER" id="PTHR23088">
    <property type="entry name" value="NITRILASE-RELATED"/>
    <property type="match status" value="1"/>
</dbReference>
<comment type="similarity">
    <text evidence="1">Belongs to the carbon-nitrogen hydrolase superfamily. NIT1/NIT2 family.</text>
</comment>
<dbReference type="SUPFAM" id="SSF56317">
    <property type="entry name" value="Carbon-nitrogen hydrolase"/>
    <property type="match status" value="1"/>
</dbReference>
<keyword evidence="4" id="KW-1185">Reference proteome</keyword>
<dbReference type="EMBL" id="JBFPER010000001">
    <property type="protein sequence ID" value="MEX0381638.1"/>
    <property type="molecule type" value="Genomic_DNA"/>
</dbReference>
<evidence type="ECO:0000313" key="3">
    <source>
        <dbReference type="EMBL" id="MEX0381638.1"/>
    </source>
</evidence>
<dbReference type="InterPro" id="IPR036526">
    <property type="entry name" value="C-N_Hydrolase_sf"/>
</dbReference>
<evidence type="ECO:0000256" key="1">
    <source>
        <dbReference type="ARBA" id="ARBA00010613"/>
    </source>
</evidence>
<gene>
    <name evidence="3" type="ORF">AB3K24_09990</name>
</gene>
<reference evidence="3 4" key="1">
    <citation type="submission" date="2024-07" db="EMBL/GenBank/DDBJ databases">
        <authorList>
            <person name="Yun M."/>
        </authorList>
    </citation>
    <scope>NUCLEOTIDE SEQUENCE [LARGE SCALE GENOMIC DNA]</scope>
    <source>
        <strain evidence="3 4">MS01</strain>
    </source>
</reference>
<evidence type="ECO:0000259" key="2">
    <source>
        <dbReference type="PROSITE" id="PS50263"/>
    </source>
</evidence>
<evidence type="ECO:0000313" key="4">
    <source>
        <dbReference type="Proteomes" id="UP001556617"/>
    </source>
</evidence>
<dbReference type="PROSITE" id="PS50263">
    <property type="entry name" value="CN_HYDROLASE"/>
    <property type="match status" value="1"/>
</dbReference>
<dbReference type="Proteomes" id="UP001556617">
    <property type="component" value="Unassembled WGS sequence"/>
</dbReference>
<dbReference type="CDD" id="cd07583">
    <property type="entry name" value="nitrilase_5"/>
    <property type="match status" value="1"/>
</dbReference>
<name>A0ABV3S5C6_9LACO</name>
<dbReference type="GO" id="GO:0016787">
    <property type="term" value="F:hydrolase activity"/>
    <property type="evidence" value="ECO:0007669"/>
    <property type="project" value="UniProtKB-KW"/>
</dbReference>
<feature type="domain" description="CN hydrolase" evidence="2">
    <location>
        <begin position="3"/>
        <end position="241"/>
    </location>
</feature>
<dbReference type="PANTHER" id="PTHR23088:SF27">
    <property type="entry name" value="DEAMINATED GLUTATHIONE AMIDASE"/>
    <property type="match status" value="1"/>
</dbReference>
<dbReference type="Gene3D" id="3.60.110.10">
    <property type="entry name" value="Carbon-nitrogen hydrolase"/>
    <property type="match status" value="1"/>
</dbReference>
<keyword evidence="3" id="KW-0378">Hydrolase</keyword>
<protein>
    <submittedName>
        <fullName evidence="3">Carbon-nitrogen family hydrolase</fullName>
    </submittedName>
</protein>
<organism evidence="3 4">
    <name type="scientific">Leuconostoc aquikimchii</name>
    <dbReference type="NCBI Taxonomy" id="3236804"/>
    <lineage>
        <taxon>Bacteria</taxon>
        <taxon>Bacillati</taxon>
        <taxon>Bacillota</taxon>
        <taxon>Bacilli</taxon>
        <taxon>Lactobacillales</taxon>
        <taxon>Lactobacillaceae</taxon>
        <taxon>Leuconostoc</taxon>
    </lineage>
</organism>
<accession>A0ABV3S5C6</accession>
<dbReference type="PROSITE" id="PS01227">
    <property type="entry name" value="UPF0012"/>
    <property type="match status" value="1"/>
</dbReference>
<sequence length="263" mass="29522">MKLKIAIAQIDIALGEPKHNQQTVAYYAQKAAEANADVLVYPEMWNTGYALTELGDLADNNGKDSQALLSKLAKQYHLNIVGGSVATKQANKFYNTMFVFDALGQKVSEYNKLHLFGLMNEEKYVSAGHAVNTFDLADVKSAAAICYDIRFPEWLRTMMSVGPQEILYVVAEWPIQRIEQWQIMLQARAIENQAFVVAANRVGRDNNNVFGGRSLIIDPLGRILQQAGDTQEMLLIGDINTDDEQAVRGEIPVFDDRRPELYY</sequence>
<proteinExistence type="inferred from homology"/>
<dbReference type="InterPro" id="IPR001110">
    <property type="entry name" value="UPF0012_CS"/>
</dbReference>
<dbReference type="Pfam" id="PF00795">
    <property type="entry name" value="CN_hydrolase"/>
    <property type="match status" value="1"/>
</dbReference>
<dbReference type="RefSeq" id="WP_367975491.1">
    <property type="nucleotide sequence ID" value="NZ_JBFPEQ010000001.1"/>
</dbReference>
<dbReference type="InterPro" id="IPR003010">
    <property type="entry name" value="C-N_Hydrolase"/>
</dbReference>